<evidence type="ECO:0000256" key="11">
    <source>
        <dbReference type="ARBA" id="ARBA00023236"/>
    </source>
</evidence>
<dbReference type="InterPro" id="IPR006142">
    <property type="entry name" value="INTEIN"/>
</dbReference>
<dbReference type="NCBIfam" id="TIGR01445">
    <property type="entry name" value="intein_Nterm"/>
    <property type="match status" value="1"/>
</dbReference>
<dbReference type="GO" id="GO:0005524">
    <property type="term" value="F:ATP binding"/>
    <property type="evidence" value="ECO:0007669"/>
    <property type="project" value="UniProtKB-UniRule"/>
</dbReference>
<dbReference type="PRINTS" id="PR00142">
    <property type="entry name" value="RECA"/>
</dbReference>
<dbReference type="SUPFAM" id="SSF52540">
    <property type="entry name" value="P-loop containing nucleoside triphosphate hydrolases"/>
    <property type="match status" value="2"/>
</dbReference>
<dbReference type="AlphaFoldDB" id="A0A0B2BLW1"/>
<comment type="similarity">
    <text evidence="2 14">Belongs to the RecA family.</text>
</comment>
<evidence type="ECO:0000256" key="9">
    <source>
        <dbReference type="ARBA" id="ARBA00023125"/>
    </source>
</evidence>
<dbReference type="InterPro" id="IPR006141">
    <property type="entry name" value="Intein_N"/>
</dbReference>
<keyword evidence="9 14" id="KW-0238">DNA-binding</keyword>
<organism evidence="18 19">
    <name type="scientific">Mumia flava</name>
    <dbReference type="NCBI Taxonomy" id="1348852"/>
    <lineage>
        <taxon>Bacteria</taxon>
        <taxon>Bacillati</taxon>
        <taxon>Actinomycetota</taxon>
        <taxon>Actinomycetes</taxon>
        <taxon>Propionibacteriales</taxon>
        <taxon>Nocardioidaceae</taxon>
        <taxon>Mumia</taxon>
    </lineage>
</organism>
<keyword evidence="8" id="KW-0651">Protein splicing</keyword>
<comment type="subcellular location">
    <subcellularLocation>
        <location evidence="1 14">Cytoplasm</location>
    </subcellularLocation>
</comment>
<dbReference type="InterPro" id="IPR027417">
    <property type="entry name" value="P-loop_NTPase"/>
</dbReference>
<dbReference type="GO" id="GO:0006281">
    <property type="term" value="P:DNA repair"/>
    <property type="evidence" value="ECO:0007669"/>
    <property type="project" value="UniProtKB-UniRule"/>
</dbReference>
<evidence type="ECO:0000256" key="14">
    <source>
        <dbReference type="HAMAP-Rule" id="MF_00268"/>
    </source>
</evidence>
<dbReference type="GO" id="GO:0003684">
    <property type="term" value="F:damaged DNA binding"/>
    <property type="evidence" value="ECO:0007669"/>
    <property type="project" value="UniProtKB-UniRule"/>
</dbReference>
<dbReference type="PROSITE" id="PS50162">
    <property type="entry name" value="RECA_2"/>
    <property type="match status" value="1"/>
</dbReference>
<evidence type="ECO:0000256" key="5">
    <source>
        <dbReference type="ARBA" id="ARBA00022741"/>
    </source>
</evidence>
<evidence type="ECO:0000256" key="1">
    <source>
        <dbReference type="ARBA" id="ARBA00004496"/>
    </source>
</evidence>
<evidence type="ECO:0000259" key="17">
    <source>
        <dbReference type="PROSITE" id="PS50163"/>
    </source>
</evidence>
<dbReference type="InterPro" id="IPR030934">
    <property type="entry name" value="Intein_C"/>
</dbReference>
<dbReference type="SUPFAM" id="SSF55608">
    <property type="entry name" value="Homing endonucleases"/>
    <property type="match status" value="1"/>
</dbReference>
<dbReference type="PROSITE" id="PS50817">
    <property type="entry name" value="INTEIN_N_TER"/>
    <property type="match status" value="1"/>
</dbReference>
<evidence type="ECO:0000313" key="19">
    <source>
        <dbReference type="Proteomes" id="UP000230842"/>
    </source>
</evidence>
<keyword evidence="5 14" id="KW-0547">Nucleotide-binding</keyword>
<comment type="function">
    <text evidence="12 14">Can catalyze the hydrolysis of ATP in the presence of single-stranded DNA, the ATP-dependent uptake of single-stranded DNA by duplex DNA, and the ATP-dependent hybridization of homologous single-stranded DNAs. It interacts with LexA causing its activation and leading to its autocatalytic cleavage.</text>
</comment>
<dbReference type="InterPro" id="IPR013765">
    <property type="entry name" value="DNA_recomb/repair_RecA"/>
</dbReference>
<evidence type="ECO:0000259" key="16">
    <source>
        <dbReference type="PROSITE" id="PS50162"/>
    </source>
</evidence>
<evidence type="ECO:0000256" key="7">
    <source>
        <dbReference type="ARBA" id="ARBA00022840"/>
    </source>
</evidence>
<keyword evidence="4 14" id="KW-0963">Cytoplasm</keyword>
<dbReference type="InterPro" id="IPR003587">
    <property type="entry name" value="Hint_dom_N"/>
</dbReference>
<dbReference type="InterPro" id="IPR003593">
    <property type="entry name" value="AAA+_ATPase"/>
</dbReference>
<dbReference type="SUPFAM" id="SSF51294">
    <property type="entry name" value="Hedgehog/intein (Hint) domain"/>
    <property type="match status" value="1"/>
</dbReference>
<dbReference type="InterPro" id="IPR004860">
    <property type="entry name" value="LAGLIDADG_dom"/>
</dbReference>
<keyword evidence="14" id="KW-0227">DNA damage</keyword>
<keyword evidence="11 14" id="KW-0742">SOS response</keyword>
<dbReference type="NCBIfam" id="TIGR02012">
    <property type="entry name" value="tigrfam_recA"/>
    <property type="match status" value="1"/>
</dbReference>
<dbReference type="InterPro" id="IPR049428">
    <property type="entry name" value="RecA-like_N"/>
</dbReference>
<dbReference type="GO" id="GO:0006310">
    <property type="term" value="P:DNA recombination"/>
    <property type="evidence" value="ECO:0007669"/>
    <property type="project" value="UniProtKB-UniRule"/>
</dbReference>
<dbReference type="InterPro" id="IPR020584">
    <property type="entry name" value="DNA_recomb/repair_RecA_CS"/>
</dbReference>
<keyword evidence="6" id="KW-0068">Autocatalytic cleavage</keyword>
<keyword evidence="19" id="KW-1185">Reference proteome</keyword>
<keyword evidence="14 15" id="KW-0234">DNA repair</keyword>
<dbReference type="EMBL" id="PGEZ01000001">
    <property type="protein sequence ID" value="PJJ56202.1"/>
    <property type="molecule type" value="Genomic_DNA"/>
</dbReference>
<dbReference type="Gene3D" id="3.30.250.10">
    <property type="entry name" value="RecA protein, C-terminal domain"/>
    <property type="match status" value="1"/>
</dbReference>
<dbReference type="SUPFAM" id="SSF54752">
    <property type="entry name" value="RecA protein, C-terminal domain"/>
    <property type="match status" value="1"/>
</dbReference>
<dbReference type="Proteomes" id="UP000230842">
    <property type="component" value="Unassembled WGS sequence"/>
</dbReference>
<protein>
    <recommendedName>
        <fullName evidence="3 14">Protein RecA</fullName>
    </recommendedName>
    <alternativeName>
        <fullName evidence="13 14">Recombinase A</fullName>
    </alternativeName>
</protein>
<dbReference type="InterPro" id="IPR020588">
    <property type="entry name" value="RecA_ATP-bd"/>
</dbReference>
<feature type="domain" description="RecA family profile 2" evidence="17">
    <location>
        <begin position="572"/>
        <end position="646"/>
    </location>
</feature>
<proteinExistence type="inferred from homology"/>
<evidence type="ECO:0000256" key="15">
    <source>
        <dbReference type="RuleBase" id="RU000526"/>
    </source>
</evidence>
<dbReference type="OrthoDB" id="9776733at2"/>
<keyword evidence="7 14" id="KW-0067">ATP-binding</keyword>
<sequence>MAADPGKGGAKDRDKALDAAVAQIERAHGKGSVMRLGERGKVPIEVIPTGATSLDVALGIGGLPRGRVVEIYGPESSGKTTVALHAVANAQKAGGIAAFVDAEHALDPEYAKALGVDTDALLVSQPDSGEQALEIADMLIRSGALDIIVIDSVAALVPRAEIEGEMGDSHVGLQARLMSQALRKLTSALHSAGTTAIFINQLREKIGVMFGCLSGDTQVSLADGSKMRIQKIVNQKLPVEVLSYDAETDSVVPRKVTNWFNNGPTTEFLHFRVARPLGSGAETGFSVTPNHLVRTPGGWREAGELIAGDRVMHTVKQFLSSTQWQMILGGLMGDGSLSATANGLAARFRWGHGAKQDAYGSWKASMFENLTVSEIRNSRGGLSHDVTPLAELAELRRAMYLGDGKKVLSDEYLKALTPLALAVWYMDDGGFTVRSKGLQARTEGGSGRSEICVEAMSEGSRIRLRDYLRDVHGLDVRLRLAGTRKKAILVFSTAATARFHEIVAPYVHPSMEYKLLPRYRGAFAVEQEFVEPTDVLMPCPIRSVKPKALSSTQPRSRYDIEVEGTHNYFADGVMVHNSPETTTGGKALKFYASVRLDVRRIETLKDGTDMVGNRTRVKVVKNKMAPPFKQAEFDIMYGQGISREGSLIDVGVEAGFVRKAGAWYTYEGDQLGQGKENARNFLRDNPDLADELEKKIKEHLGVGPTVDNPADALDAAADAGAVAGVKKGAKAGKAVEVDF</sequence>
<evidence type="ECO:0000313" key="18">
    <source>
        <dbReference type="EMBL" id="PJJ56202.1"/>
    </source>
</evidence>
<dbReference type="CDD" id="cd00081">
    <property type="entry name" value="Hint"/>
    <property type="match status" value="1"/>
</dbReference>
<dbReference type="PROSITE" id="PS50818">
    <property type="entry name" value="INTEIN_C_TER"/>
    <property type="match status" value="1"/>
</dbReference>
<dbReference type="InterPro" id="IPR036844">
    <property type="entry name" value="Hint_dom_sf"/>
</dbReference>
<evidence type="ECO:0000256" key="3">
    <source>
        <dbReference type="ARBA" id="ARBA00015553"/>
    </source>
</evidence>
<dbReference type="HAMAP" id="MF_00268">
    <property type="entry name" value="RecA"/>
    <property type="match status" value="1"/>
</dbReference>
<dbReference type="Gene3D" id="3.40.50.300">
    <property type="entry name" value="P-loop containing nucleotide triphosphate hydrolases"/>
    <property type="match status" value="2"/>
</dbReference>
<dbReference type="GO" id="GO:0003697">
    <property type="term" value="F:single-stranded DNA binding"/>
    <property type="evidence" value="ECO:0007669"/>
    <property type="project" value="UniProtKB-UniRule"/>
</dbReference>
<evidence type="ECO:0000256" key="13">
    <source>
        <dbReference type="ARBA" id="ARBA00033319"/>
    </source>
</evidence>
<dbReference type="PRINTS" id="PR00379">
    <property type="entry name" value="INTEIN"/>
</dbReference>
<comment type="caution">
    <text evidence="18">The sequence shown here is derived from an EMBL/GenBank/DDBJ whole genome shotgun (WGS) entry which is preliminary data.</text>
</comment>
<dbReference type="GO" id="GO:0005829">
    <property type="term" value="C:cytosol"/>
    <property type="evidence" value="ECO:0007669"/>
    <property type="project" value="TreeGrafter"/>
</dbReference>
<dbReference type="InterPro" id="IPR027434">
    <property type="entry name" value="Homing_endonucl"/>
</dbReference>
<evidence type="ECO:0000256" key="6">
    <source>
        <dbReference type="ARBA" id="ARBA00022813"/>
    </source>
</evidence>
<name>A0A0B2BLW1_9ACTN</name>
<dbReference type="PROSITE" id="PS00321">
    <property type="entry name" value="RECA_1"/>
    <property type="match status" value="1"/>
</dbReference>
<dbReference type="CDD" id="cd00983">
    <property type="entry name" value="RecA"/>
    <property type="match status" value="1"/>
</dbReference>
<dbReference type="InterPro" id="IPR020587">
    <property type="entry name" value="RecA_monomer-monomer_interface"/>
</dbReference>
<feature type="domain" description="RecA family profile 1" evidence="16">
    <location>
        <begin position="43"/>
        <end position="202"/>
    </location>
</feature>
<reference evidence="18 19" key="1">
    <citation type="submission" date="2017-11" db="EMBL/GenBank/DDBJ databases">
        <title>Genomic Encyclopedia of Archaeal and Bacterial Type Strains, Phase II (KMG-II): From Individual Species to Whole Genera.</title>
        <authorList>
            <person name="Goeker M."/>
        </authorList>
    </citation>
    <scope>NUCLEOTIDE SEQUENCE [LARGE SCALE GENOMIC DNA]</scope>
    <source>
        <strain evidence="18 19">DSM 27763</strain>
    </source>
</reference>
<dbReference type="SMART" id="SM00306">
    <property type="entry name" value="HintN"/>
    <property type="match status" value="1"/>
</dbReference>
<dbReference type="PANTHER" id="PTHR45900:SF1">
    <property type="entry name" value="MITOCHONDRIAL DNA REPAIR PROTEIN RECA HOMOLOG-RELATED"/>
    <property type="match status" value="1"/>
</dbReference>
<dbReference type="Pfam" id="PF00154">
    <property type="entry name" value="RecA_N"/>
    <property type="match status" value="2"/>
</dbReference>
<evidence type="ECO:0000256" key="8">
    <source>
        <dbReference type="ARBA" id="ARBA00023000"/>
    </source>
</evidence>
<dbReference type="SMART" id="SM00305">
    <property type="entry name" value="HintC"/>
    <property type="match status" value="1"/>
</dbReference>
<dbReference type="Pfam" id="PF03161">
    <property type="entry name" value="LAGLIDADG_2"/>
    <property type="match status" value="1"/>
</dbReference>
<dbReference type="GO" id="GO:0016539">
    <property type="term" value="P:intein-mediated protein splicing"/>
    <property type="evidence" value="ECO:0007669"/>
    <property type="project" value="InterPro"/>
</dbReference>
<dbReference type="InterPro" id="IPR049261">
    <property type="entry name" value="RecA-like_C"/>
</dbReference>
<dbReference type="SMART" id="SM00382">
    <property type="entry name" value="AAA"/>
    <property type="match status" value="1"/>
</dbReference>
<keyword evidence="10 14" id="KW-0233">DNA recombination</keyword>
<feature type="binding site" evidence="14">
    <location>
        <begin position="73"/>
        <end position="80"/>
    </location>
    <ligand>
        <name>ATP</name>
        <dbReference type="ChEBI" id="CHEBI:30616"/>
    </ligand>
</feature>
<evidence type="ECO:0000256" key="4">
    <source>
        <dbReference type="ARBA" id="ARBA00022490"/>
    </source>
</evidence>
<evidence type="ECO:0000256" key="10">
    <source>
        <dbReference type="ARBA" id="ARBA00023172"/>
    </source>
</evidence>
<dbReference type="InterPro" id="IPR023400">
    <property type="entry name" value="RecA_C_sf"/>
</dbReference>
<evidence type="ECO:0000256" key="2">
    <source>
        <dbReference type="ARBA" id="ARBA00009391"/>
    </source>
</evidence>
<dbReference type="GO" id="GO:0140664">
    <property type="term" value="F:ATP-dependent DNA damage sensor activity"/>
    <property type="evidence" value="ECO:0007669"/>
    <property type="project" value="InterPro"/>
</dbReference>
<dbReference type="NCBIfam" id="TIGR01443">
    <property type="entry name" value="intein_Cterm"/>
    <property type="match status" value="1"/>
</dbReference>
<dbReference type="GO" id="GO:0004519">
    <property type="term" value="F:endonuclease activity"/>
    <property type="evidence" value="ECO:0007669"/>
    <property type="project" value="InterPro"/>
</dbReference>
<dbReference type="GO" id="GO:0009432">
    <property type="term" value="P:SOS response"/>
    <property type="evidence" value="ECO:0007669"/>
    <property type="project" value="UniProtKB-UniRule"/>
</dbReference>
<dbReference type="PROSITE" id="PS50163">
    <property type="entry name" value="RECA_3"/>
    <property type="match status" value="1"/>
</dbReference>
<evidence type="ECO:0000256" key="12">
    <source>
        <dbReference type="ARBA" id="ARBA00025580"/>
    </source>
</evidence>
<dbReference type="PANTHER" id="PTHR45900">
    <property type="entry name" value="RECA"/>
    <property type="match status" value="1"/>
</dbReference>
<dbReference type="Gene3D" id="3.10.28.10">
    <property type="entry name" value="Homing endonucleases"/>
    <property type="match status" value="2"/>
</dbReference>
<accession>A0A0B2BLW1</accession>
<dbReference type="Pfam" id="PF21096">
    <property type="entry name" value="RecA_C"/>
    <property type="match status" value="1"/>
</dbReference>
<dbReference type="InterPro" id="IPR003586">
    <property type="entry name" value="Hint_dom_C"/>
</dbReference>
<gene>
    <name evidence="14" type="primary">recA</name>
    <name evidence="18" type="ORF">CLV56_0406</name>
</gene>